<dbReference type="PANTHER" id="PTHR11920:SF494">
    <property type="entry name" value="ATRIAL NATRIURETIC PEPTIDE RECEPTOR 2"/>
    <property type="match status" value="1"/>
</dbReference>
<dbReference type="AlphaFoldDB" id="A0A1D1VCY8"/>
<organism evidence="9 10">
    <name type="scientific">Ramazzottius varieornatus</name>
    <name type="common">Water bear</name>
    <name type="synonym">Tardigrade</name>
    <dbReference type="NCBI Taxonomy" id="947166"/>
    <lineage>
        <taxon>Eukaryota</taxon>
        <taxon>Metazoa</taxon>
        <taxon>Ecdysozoa</taxon>
        <taxon>Tardigrada</taxon>
        <taxon>Eutardigrada</taxon>
        <taxon>Parachela</taxon>
        <taxon>Hypsibioidea</taxon>
        <taxon>Ramazzottiidae</taxon>
        <taxon>Ramazzottius</taxon>
    </lineage>
</organism>
<proteinExistence type="predicted"/>
<evidence type="ECO:0000259" key="8">
    <source>
        <dbReference type="PROSITE" id="PS50125"/>
    </source>
</evidence>
<dbReference type="GO" id="GO:0016941">
    <property type="term" value="F:natriuretic peptide receptor activity"/>
    <property type="evidence" value="ECO:0007669"/>
    <property type="project" value="TreeGrafter"/>
</dbReference>
<evidence type="ECO:0000256" key="7">
    <source>
        <dbReference type="ARBA" id="ARBA00023239"/>
    </source>
</evidence>
<name>A0A1D1VCY8_RAMVA</name>
<keyword evidence="5" id="KW-0472">Membrane</keyword>
<keyword evidence="10" id="KW-1185">Reference proteome</keyword>
<reference evidence="9 10" key="1">
    <citation type="journal article" date="2016" name="Nat. Commun.">
        <title>Extremotolerant tardigrade genome and improved radiotolerance of human cultured cells by tardigrade-unique protein.</title>
        <authorList>
            <person name="Hashimoto T."/>
            <person name="Horikawa D.D."/>
            <person name="Saito Y."/>
            <person name="Kuwahara H."/>
            <person name="Kozuka-Hata H."/>
            <person name="Shin-I T."/>
            <person name="Minakuchi Y."/>
            <person name="Ohishi K."/>
            <person name="Motoyama A."/>
            <person name="Aizu T."/>
            <person name="Enomoto A."/>
            <person name="Kondo K."/>
            <person name="Tanaka S."/>
            <person name="Hara Y."/>
            <person name="Koshikawa S."/>
            <person name="Sagara H."/>
            <person name="Miura T."/>
            <person name="Yokobori S."/>
            <person name="Miyagawa K."/>
            <person name="Suzuki Y."/>
            <person name="Kubo T."/>
            <person name="Oyama M."/>
            <person name="Kohara Y."/>
            <person name="Fujiyama A."/>
            <person name="Arakawa K."/>
            <person name="Katayama T."/>
            <person name="Toyoda A."/>
            <person name="Kunieda T."/>
        </authorList>
    </citation>
    <scope>NUCLEOTIDE SEQUENCE [LARGE SCALE GENOMIC DNA]</scope>
    <source>
        <strain evidence="9 10">YOKOZUNA-1</strain>
    </source>
</reference>
<keyword evidence="6" id="KW-0325">Glycoprotein</keyword>
<comment type="caution">
    <text evidence="9">The sequence shown here is derived from an EMBL/GenBank/DDBJ whole genome shotgun (WGS) entry which is preliminary data.</text>
</comment>
<comment type="subcellular location">
    <subcellularLocation>
        <location evidence="1">Membrane</location>
    </subcellularLocation>
</comment>
<dbReference type="PROSITE" id="PS50125">
    <property type="entry name" value="GUANYLATE_CYCLASE_2"/>
    <property type="match status" value="1"/>
</dbReference>
<dbReference type="PANTHER" id="PTHR11920">
    <property type="entry name" value="GUANYLYL CYCLASE"/>
    <property type="match status" value="1"/>
</dbReference>
<dbReference type="GO" id="GO:0004383">
    <property type="term" value="F:guanylate cyclase activity"/>
    <property type="evidence" value="ECO:0007669"/>
    <property type="project" value="TreeGrafter"/>
</dbReference>
<sequence>MASESTPLQVIEFLNDLYAFYDEIIVKFDAYKIESLNDVTLIVSGLPTRNGILHAREIGRLALTILFRINSFKIKHRPDDQVKLRIGVHSGPIVAGVVAWKIQLSSMTKNILETFGSFRMVERGEIFVKGKGAMKTYWLMGEDGNVELLELQRKFEEEDFDDDFADLSTTKL</sequence>
<evidence type="ECO:0000256" key="5">
    <source>
        <dbReference type="ARBA" id="ARBA00023136"/>
    </source>
</evidence>
<evidence type="ECO:0000313" key="10">
    <source>
        <dbReference type="Proteomes" id="UP000186922"/>
    </source>
</evidence>
<dbReference type="GO" id="GO:0017046">
    <property type="term" value="F:peptide hormone binding"/>
    <property type="evidence" value="ECO:0007669"/>
    <property type="project" value="TreeGrafter"/>
</dbReference>
<dbReference type="GO" id="GO:0007168">
    <property type="term" value="P:receptor guanylyl cyclase signaling pathway"/>
    <property type="evidence" value="ECO:0007669"/>
    <property type="project" value="TreeGrafter"/>
</dbReference>
<dbReference type="InterPro" id="IPR001054">
    <property type="entry name" value="A/G_cyclase"/>
</dbReference>
<dbReference type="OrthoDB" id="1890790at2759"/>
<evidence type="ECO:0000256" key="6">
    <source>
        <dbReference type="ARBA" id="ARBA00023180"/>
    </source>
</evidence>
<keyword evidence="3" id="KW-0547">Nucleotide-binding</keyword>
<evidence type="ECO:0000256" key="2">
    <source>
        <dbReference type="ARBA" id="ARBA00022692"/>
    </source>
</evidence>
<gene>
    <name evidence="9" type="primary">RvY_10499-1</name>
    <name evidence="9" type="synonym">RvY_10499.1</name>
    <name evidence="9" type="ORF">RvY_10499</name>
</gene>
<dbReference type="Proteomes" id="UP000186922">
    <property type="component" value="Unassembled WGS sequence"/>
</dbReference>
<keyword evidence="7" id="KW-0456">Lyase</keyword>
<dbReference type="EMBL" id="BDGG01000005">
    <property type="protein sequence ID" value="GAU99506.1"/>
    <property type="molecule type" value="Genomic_DNA"/>
</dbReference>
<dbReference type="Pfam" id="PF00211">
    <property type="entry name" value="Guanylate_cyc"/>
    <property type="match status" value="2"/>
</dbReference>
<keyword evidence="2" id="KW-0812">Transmembrane</keyword>
<dbReference type="SUPFAM" id="SSF55073">
    <property type="entry name" value="Nucleotide cyclase"/>
    <property type="match status" value="1"/>
</dbReference>
<evidence type="ECO:0000313" key="9">
    <source>
        <dbReference type="EMBL" id="GAU99506.1"/>
    </source>
</evidence>
<dbReference type="GO" id="GO:0000166">
    <property type="term" value="F:nucleotide binding"/>
    <property type="evidence" value="ECO:0007669"/>
    <property type="project" value="UniProtKB-KW"/>
</dbReference>
<dbReference type="GO" id="GO:0035556">
    <property type="term" value="P:intracellular signal transduction"/>
    <property type="evidence" value="ECO:0007669"/>
    <property type="project" value="InterPro"/>
</dbReference>
<evidence type="ECO:0000256" key="4">
    <source>
        <dbReference type="ARBA" id="ARBA00022989"/>
    </source>
</evidence>
<accession>A0A1D1VCY8</accession>
<keyword evidence="4" id="KW-1133">Transmembrane helix</keyword>
<dbReference type="InterPro" id="IPR029787">
    <property type="entry name" value="Nucleotide_cyclase"/>
</dbReference>
<evidence type="ECO:0000256" key="3">
    <source>
        <dbReference type="ARBA" id="ARBA00022741"/>
    </source>
</evidence>
<dbReference type="Gene3D" id="3.30.70.1230">
    <property type="entry name" value="Nucleotide cyclase"/>
    <property type="match status" value="2"/>
</dbReference>
<dbReference type="GO" id="GO:0005886">
    <property type="term" value="C:plasma membrane"/>
    <property type="evidence" value="ECO:0007669"/>
    <property type="project" value="TreeGrafter"/>
</dbReference>
<dbReference type="CDD" id="cd07302">
    <property type="entry name" value="CHD"/>
    <property type="match status" value="1"/>
</dbReference>
<feature type="domain" description="Guanylate cyclase" evidence="8">
    <location>
        <begin position="1"/>
        <end position="117"/>
    </location>
</feature>
<dbReference type="STRING" id="947166.A0A1D1VCY8"/>
<dbReference type="GO" id="GO:0004016">
    <property type="term" value="F:adenylate cyclase activity"/>
    <property type="evidence" value="ECO:0007669"/>
    <property type="project" value="TreeGrafter"/>
</dbReference>
<dbReference type="InterPro" id="IPR050401">
    <property type="entry name" value="Cyclic_nucleotide_synthase"/>
</dbReference>
<dbReference type="SMART" id="SM00044">
    <property type="entry name" value="CYCc"/>
    <property type="match status" value="1"/>
</dbReference>
<protein>
    <recommendedName>
        <fullName evidence="8">Guanylate cyclase domain-containing protein</fullName>
    </recommendedName>
</protein>
<evidence type="ECO:0000256" key="1">
    <source>
        <dbReference type="ARBA" id="ARBA00004370"/>
    </source>
</evidence>